<dbReference type="PANTHER" id="PTHR42907">
    <property type="entry name" value="FMN-LINKED OXIDOREDUCTASES SUPERFAMILY PROTEIN"/>
    <property type="match status" value="1"/>
</dbReference>
<feature type="site" description="Interacts with tRNA" evidence="9">
    <location>
        <position position="103"/>
    </location>
</feature>
<dbReference type="Gene3D" id="3.20.20.70">
    <property type="entry name" value="Aldolase class I"/>
    <property type="match status" value="1"/>
</dbReference>
<evidence type="ECO:0000256" key="1">
    <source>
        <dbReference type="ARBA" id="ARBA00001917"/>
    </source>
</evidence>
<evidence type="ECO:0000256" key="12">
    <source>
        <dbReference type="PIRSR" id="PIRSR006621-2"/>
    </source>
</evidence>
<feature type="site" description="Interacts with tRNA; defines subfamily-specific binding signature" evidence="9">
    <location>
        <position position="189"/>
    </location>
</feature>
<keyword evidence="6 9" id="KW-0521">NADP</keyword>
<dbReference type="InterPro" id="IPR035587">
    <property type="entry name" value="DUS-like_FMN-bd"/>
</dbReference>
<keyword evidence="3 9" id="KW-0285">Flavoprotein</keyword>
<dbReference type="InterPro" id="IPR001269">
    <property type="entry name" value="DUS_fam"/>
</dbReference>
<dbReference type="EC" id="1.3.1.91" evidence="9"/>
<comment type="similarity">
    <text evidence="9">Belongs to the Dus family. DusA subfamily.</text>
</comment>
<evidence type="ECO:0000313" key="15">
    <source>
        <dbReference type="Proteomes" id="UP000033514"/>
    </source>
</evidence>
<keyword evidence="15" id="KW-1185">Reference proteome</keyword>
<dbReference type="STRING" id="361041.VW35_03820"/>
<evidence type="ECO:0000256" key="10">
    <source>
        <dbReference type="PIRNR" id="PIRNR006621"/>
    </source>
</evidence>
<dbReference type="OrthoDB" id="9783413at2"/>
<evidence type="ECO:0000256" key="3">
    <source>
        <dbReference type="ARBA" id="ARBA00022630"/>
    </source>
</evidence>
<dbReference type="NCBIfam" id="NF008774">
    <property type="entry name" value="PRK11815.1"/>
    <property type="match status" value="1"/>
</dbReference>
<dbReference type="AlphaFoldDB" id="A0A0F5LI52"/>
<dbReference type="PIRSF" id="PIRSF006621">
    <property type="entry name" value="Dus"/>
    <property type="match status" value="1"/>
</dbReference>
<dbReference type="GO" id="GO:0000049">
    <property type="term" value="F:tRNA binding"/>
    <property type="evidence" value="ECO:0007669"/>
    <property type="project" value="UniProtKB-UniRule"/>
</dbReference>
<protein>
    <recommendedName>
        <fullName evidence="9">tRNA-dihydrouridine(20/20a) synthase</fullName>
        <ecNumber evidence="9">1.3.1.91</ecNumber>
    </recommendedName>
    <alternativeName>
        <fullName evidence="9">U20-specific dihydrouridine synthase</fullName>
        <shortName evidence="9">U20-specific Dus</shortName>
    </alternativeName>
    <alternativeName>
        <fullName evidence="9">tRNA-dihydrouridine synthase A</fullName>
    </alternativeName>
</protein>
<feature type="binding site" evidence="9 12">
    <location>
        <begin position="22"/>
        <end position="24"/>
    </location>
    <ligand>
        <name>FMN</name>
        <dbReference type="ChEBI" id="CHEBI:58210"/>
    </ligand>
</feature>
<evidence type="ECO:0000256" key="6">
    <source>
        <dbReference type="ARBA" id="ARBA00022857"/>
    </source>
</evidence>
<dbReference type="InterPro" id="IPR013785">
    <property type="entry name" value="Aldolase_TIM"/>
</dbReference>
<dbReference type="NCBIfam" id="TIGR00742">
    <property type="entry name" value="yjbN"/>
    <property type="match status" value="1"/>
</dbReference>
<dbReference type="EMBL" id="LAJG01000005">
    <property type="protein sequence ID" value="KKB81257.1"/>
    <property type="molecule type" value="Genomic_DNA"/>
</dbReference>
<keyword evidence="7 9" id="KW-0694">RNA-binding</keyword>
<evidence type="ECO:0000256" key="2">
    <source>
        <dbReference type="ARBA" id="ARBA00022555"/>
    </source>
</evidence>
<organism evidence="14 15">
    <name type="scientific">Devosia soli</name>
    <dbReference type="NCBI Taxonomy" id="361041"/>
    <lineage>
        <taxon>Bacteria</taxon>
        <taxon>Pseudomonadati</taxon>
        <taxon>Pseudomonadota</taxon>
        <taxon>Alphaproteobacteria</taxon>
        <taxon>Hyphomicrobiales</taxon>
        <taxon>Devosiaceae</taxon>
        <taxon>Devosia</taxon>
    </lineage>
</organism>
<comment type="catalytic activity">
    <reaction evidence="9">
        <text>5,6-dihydrouridine(20a) in tRNA + NADP(+) = uridine(20a) in tRNA + NADPH + H(+)</text>
        <dbReference type="Rhea" id="RHEA:53344"/>
        <dbReference type="Rhea" id="RHEA-COMP:13535"/>
        <dbReference type="Rhea" id="RHEA-COMP:13536"/>
        <dbReference type="ChEBI" id="CHEBI:15378"/>
        <dbReference type="ChEBI" id="CHEBI:57783"/>
        <dbReference type="ChEBI" id="CHEBI:58349"/>
        <dbReference type="ChEBI" id="CHEBI:65315"/>
        <dbReference type="ChEBI" id="CHEBI:74443"/>
    </reaction>
</comment>
<comment type="catalytic activity">
    <reaction evidence="9">
        <text>5,6-dihydrouridine(20) in tRNA + NADP(+) = uridine(20) in tRNA + NADPH + H(+)</text>
        <dbReference type="Rhea" id="RHEA:53336"/>
        <dbReference type="Rhea" id="RHEA-COMP:13533"/>
        <dbReference type="Rhea" id="RHEA-COMP:13534"/>
        <dbReference type="ChEBI" id="CHEBI:15378"/>
        <dbReference type="ChEBI" id="CHEBI:57783"/>
        <dbReference type="ChEBI" id="CHEBI:58349"/>
        <dbReference type="ChEBI" id="CHEBI:65315"/>
        <dbReference type="ChEBI" id="CHEBI:74443"/>
        <dbReference type="EC" id="1.3.1.91"/>
    </reaction>
</comment>
<sequence length="341" mass="37873">MTKAWRGPAVSLETARRFSIAPMMDWTDRHCRQLHRLLSRHSLLFTEMVTSGAIVHGDAARHLRYDEAVEHPIALQIGGSDPAELAQAIRIANDFGYDEINLNVGCPSDRVQSGKFGACLMAEPDLVAECVRAMRDATDRPITVKCRIGIDDQDTEESLDRFADKMAEAGVAALYVHARKAWLQGLSPKENRTIPPLDYPRVYRLRQRMAPLPTMINGGIETLEAAEAHLEHMDGVMLGRAAYHNPMLLAEVDRRFFGAEVERLDLLQIMTAMASYAEVQLGQGQRLNNIARHMLGLANGRPGARQFRQILSVDACRPKAGPEVFMHALSVVEDRAEAVAS</sequence>
<dbReference type="Proteomes" id="UP000033514">
    <property type="component" value="Unassembled WGS sequence"/>
</dbReference>
<comment type="catalytic activity">
    <reaction evidence="9">
        <text>5,6-dihydrouridine(20) in tRNA + NAD(+) = uridine(20) in tRNA + NADH + H(+)</text>
        <dbReference type="Rhea" id="RHEA:53340"/>
        <dbReference type="Rhea" id="RHEA-COMP:13533"/>
        <dbReference type="Rhea" id="RHEA-COMP:13534"/>
        <dbReference type="ChEBI" id="CHEBI:15378"/>
        <dbReference type="ChEBI" id="CHEBI:57540"/>
        <dbReference type="ChEBI" id="CHEBI:57945"/>
        <dbReference type="ChEBI" id="CHEBI:65315"/>
        <dbReference type="ChEBI" id="CHEBI:74443"/>
        <dbReference type="EC" id="1.3.1.91"/>
    </reaction>
</comment>
<evidence type="ECO:0000256" key="9">
    <source>
        <dbReference type="HAMAP-Rule" id="MF_02041"/>
    </source>
</evidence>
<feature type="site" description="Interacts with tRNA; defines subfamily-specific binding signature" evidence="9">
    <location>
        <position position="308"/>
    </location>
</feature>
<feature type="domain" description="DUS-like FMN-binding" evidence="13">
    <location>
        <begin position="20"/>
        <end position="312"/>
    </location>
</feature>
<evidence type="ECO:0000256" key="11">
    <source>
        <dbReference type="PIRSR" id="PIRSR006621-1"/>
    </source>
</evidence>
<evidence type="ECO:0000256" key="7">
    <source>
        <dbReference type="ARBA" id="ARBA00022884"/>
    </source>
</evidence>
<reference evidence="14 15" key="1">
    <citation type="submission" date="2015-03" db="EMBL/GenBank/DDBJ databases">
        <authorList>
            <person name="Hassan Y.I."/>
            <person name="Lepp D."/>
            <person name="Zhou T."/>
        </authorList>
    </citation>
    <scope>NUCLEOTIDE SEQUENCE [LARGE SCALE GENOMIC DNA]</scope>
    <source>
        <strain evidence="14 15">GH2-10</strain>
    </source>
</reference>
<dbReference type="Pfam" id="PF01207">
    <property type="entry name" value="Dus"/>
    <property type="match status" value="1"/>
</dbReference>
<comment type="catalytic activity">
    <reaction evidence="9">
        <text>5,6-dihydrouridine(20a) in tRNA + NAD(+) = uridine(20a) in tRNA + NADH + H(+)</text>
        <dbReference type="Rhea" id="RHEA:53348"/>
        <dbReference type="Rhea" id="RHEA-COMP:13535"/>
        <dbReference type="Rhea" id="RHEA-COMP:13536"/>
        <dbReference type="ChEBI" id="CHEBI:15378"/>
        <dbReference type="ChEBI" id="CHEBI:57540"/>
        <dbReference type="ChEBI" id="CHEBI:57945"/>
        <dbReference type="ChEBI" id="CHEBI:65315"/>
        <dbReference type="ChEBI" id="CHEBI:74443"/>
    </reaction>
</comment>
<name>A0A0F5LI52_9HYPH</name>
<keyword evidence="4 9" id="KW-0288">FMN</keyword>
<dbReference type="HAMAP" id="MF_02041">
    <property type="entry name" value="DusA_subfam"/>
    <property type="match status" value="1"/>
</dbReference>
<feature type="site" description="Interacts with tRNA" evidence="9">
    <location>
        <position position="192"/>
    </location>
</feature>
<comment type="function">
    <text evidence="9">Catalyzes the synthesis of 5,6-dihydrouridine (D), a modified base found in the D-loop of most tRNAs, via the reduction of the C5-C6 double bond in target uridines. Specifically modifies U20 and U20a in tRNAs.</text>
</comment>
<feature type="binding site" evidence="9 12">
    <location>
        <position position="177"/>
    </location>
    <ligand>
        <name>FMN</name>
        <dbReference type="ChEBI" id="CHEBI:58210"/>
    </ligand>
</feature>
<feature type="active site" description="Proton donor" evidence="9 11">
    <location>
        <position position="106"/>
    </location>
</feature>
<comment type="similarity">
    <text evidence="10">Belongs to the dus family.</text>
</comment>
<proteinExistence type="inferred from homology"/>
<keyword evidence="12" id="KW-0547">Nucleotide-binding</keyword>
<keyword evidence="2 9" id="KW-0820">tRNA-binding</keyword>
<keyword evidence="8 9" id="KW-0560">Oxidoreductase</keyword>
<keyword evidence="5 9" id="KW-0819">tRNA processing</keyword>
<dbReference type="SUPFAM" id="SSF51395">
    <property type="entry name" value="FMN-linked oxidoreductases"/>
    <property type="match status" value="1"/>
</dbReference>
<dbReference type="PANTHER" id="PTHR42907:SF1">
    <property type="entry name" value="FMN-LINKED OXIDOREDUCTASES SUPERFAMILY PROTEIN"/>
    <property type="match status" value="1"/>
</dbReference>
<dbReference type="GO" id="GO:0050660">
    <property type="term" value="F:flavin adenine dinucleotide binding"/>
    <property type="evidence" value="ECO:0007669"/>
    <property type="project" value="InterPro"/>
</dbReference>
<evidence type="ECO:0000256" key="4">
    <source>
        <dbReference type="ARBA" id="ARBA00022643"/>
    </source>
</evidence>
<gene>
    <name evidence="9" type="primary">dusA</name>
    <name evidence="14" type="ORF">VW35_03820</name>
</gene>
<dbReference type="RefSeq" id="WP_046141603.1">
    <property type="nucleotide sequence ID" value="NZ_LAJG01000005.1"/>
</dbReference>
<accession>A0A0F5LI52</accession>
<dbReference type="Gene3D" id="1.20.120.1460">
    <property type="match status" value="1"/>
</dbReference>
<dbReference type="InterPro" id="IPR018517">
    <property type="entry name" value="tRNA_hU_synthase_CS"/>
</dbReference>
<dbReference type="GO" id="GO:0102266">
    <property type="term" value="F:tRNA-dihydrouridine20a synthase activity"/>
    <property type="evidence" value="ECO:0007669"/>
    <property type="project" value="RHEA"/>
</dbReference>
<evidence type="ECO:0000259" key="13">
    <source>
        <dbReference type="Pfam" id="PF01207"/>
    </source>
</evidence>
<dbReference type="GO" id="GO:0102264">
    <property type="term" value="F:tRNA-dihydrouridine20 synthase activity"/>
    <property type="evidence" value="ECO:0007669"/>
    <property type="project" value="UniProtKB-EC"/>
</dbReference>
<feature type="site" description="Interacts with tRNA; defines subfamily-specific binding signature" evidence="9">
    <location>
        <position position="305"/>
    </location>
</feature>
<dbReference type="GO" id="GO:0010181">
    <property type="term" value="F:FMN binding"/>
    <property type="evidence" value="ECO:0007669"/>
    <property type="project" value="UniProtKB-UniRule"/>
</dbReference>
<feature type="binding site" evidence="9 12">
    <location>
        <position position="76"/>
    </location>
    <ligand>
        <name>FMN</name>
        <dbReference type="ChEBI" id="CHEBI:58210"/>
    </ligand>
</feature>
<dbReference type="CDD" id="cd02801">
    <property type="entry name" value="DUS_like_FMN"/>
    <property type="match status" value="1"/>
</dbReference>
<feature type="binding site" evidence="9 12">
    <location>
        <position position="145"/>
    </location>
    <ligand>
        <name>FMN</name>
        <dbReference type="ChEBI" id="CHEBI:58210"/>
    </ligand>
</feature>
<dbReference type="PATRIC" id="fig|361041.3.peg.4165"/>
<comment type="cofactor">
    <cofactor evidence="1 9 10 12">
        <name>FMN</name>
        <dbReference type="ChEBI" id="CHEBI:58210"/>
    </cofactor>
</comment>
<comment type="caution">
    <text evidence="14">The sequence shown here is derived from an EMBL/GenBank/DDBJ whole genome shotgun (WGS) entry which is preliminary data.</text>
</comment>
<feature type="binding site" evidence="9 12">
    <location>
        <begin position="239"/>
        <end position="240"/>
    </location>
    <ligand>
        <name>FMN</name>
        <dbReference type="ChEBI" id="CHEBI:58210"/>
    </ligand>
</feature>
<evidence type="ECO:0000313" key="14">
    <source>
        <dbReference type="EMBL" id="KKB81257.1"/>
    </source>
</evidence>
<dbReference type="InterPro" id="IPR004653">
    <property type="entry name" value="DusA"/>
</dbReference>
<evidence type="ECO:0000256" key="8">
    <source>
        <dbReference type="ARBA" id="ARBA00023002"/>
    </source>
</evidence>
<feature type="binding site" evidence="9 12">
    <location>
        <begin position="217"/>
        <end position="219"/>
    </location>
    <ligand>
        <name>FMN</name>
        <dbReference type="ChEBI" id="CHEBI:58210"/>
    </ligand>
</feature>
<evidence type="ECO:0000256" key="5">
    <source>
        <dbReference type="ARBA" id="ARBA00022694"/>
    </source>
</evidence>
<dbReference type="PROSITE" id="PS01136">
    <property type="entry name" value="UPF0034"/>
    <property type="match status" value="1"/>
</dbReference>